<evidence type="ECO:0000313" key="2">
    <source>
        <dbReference type="EMBL" id="KAF4612604.1"/>
    </source>
</evidence>
<evidence type="ECO:0000313" key="3">
    <source>
        <dbReference type="Proteomes" id="UP000566819"/>
    </source>
</evidence>
<evidence type="ECO:0000256" key="1">
    <source>
        <dbReference type="SAM" id="MobiDB-lite"/>
    </source>
</evidence>
<name>A0A8H4QK91_9HELO</name>
<feature type="compositionally biased region" description="Low complexity" evidence="1">
    <location>
        <begin position="434"/>
        <end position="447"/>
    </location>
</feature>
<keyword evidence="3" id="KW-1185">Reference proteome</keyword>
<dbReference type="Proteomes" id="UP000566819">
    <property type="component" value="Unassembled WGS sequence"/>
</dbReference>
<gene>
    <name evidence="2" type="ORF">G7Y89_g15575</name>
</gene>
<dbReference type="AlphaFoldDB" id="A0A8H4QK91"/>
<organism evidence="2 3">
    <name type="scientific">Cudoniella acicularis</name>
    <dbReference type="NCBI Taxonomy" id="354080"/>
    <lineage>
        <taxon>Eukaryota</taxon>
        <taxon>Fungi</taxon>
        <taxon>Dikarya</taxon>
        <taxon>Ascomycota</taxon>
        <taxon>Pezizomycotina</taxon>
        <taxon>Leotiomycetes</taxon>
        <taxon>Helotiales</taxon>
        <taxon>Tricladiaceae</taxon>
        <taxon>Cudoniella</taxon>
    </lineage>
</organism>
<protein>
    <submittedName>
        <fullName evidence="2">Uncharacterized protein</fullName>
    </submittedName>
</protein>
<accession>A0A8H4QK91</accession>
<dbReference type="EMBL" id="JAAMPI010002503">
    <property type="protein sequence ID" value="KAF4612604.1"/>
    <property type="molecule type" value="Genomic_DNA"/>
</dbReference>
<comment type="caution">
    <text evidence="2">The sequence shown here is derived from an EMBL/GenBank/DDBJ whole genome shotgun (WGS) entry which is preliminary data.</text>
</comment>
<reference evidence="2 3" key="1">
    <citation type="submission" date="2020-03" db="EMBL/GenBank/DDBJ databases">
        <title>Draft Genome Sequence of Cudoniella acicularis.</title>
        <authorList>
            <person name="Buettner E."/>
            <person name="Kellner H."/>
        </authorList>
    </citation>
    <scope>NUCLEOTIDE SEQUENCE [LARGE SCALE GENOMIC DNA]</scope>
    <source>
        <strain evidence="2 3">DSM 108380</strain>
    </source>
</reference>
<dbReference type="OrthoDB" id="5400409at2759"/>
<sequence length="610" mass="69312">MSFGWSFGDVVAGISVVWNVYQAVSDGPRSAKLEASQFYVEFGEVIGRLDEWEKRKVLCERDDGIKASHQDLKDQCTIFIKRHMKLIQQVNPNTRATRQGRSTWLQIASFTGTQIASLYQQVQWPLERAEVVTLREKLQFFLQLATWDVAIDTNDMVREFKSSHAELLSSNLKLVSSHLDLVSLVTYNLKRVTHPLEPGSQAKEIDYPMLRQFDQALRPPEPLRTIENAPGMHTLPWQQNSPIGEAEYAMVSPNTPYDQEAGPFDQNEIRGLISRRLDNMSMRVRRVETMDTISETDRSENNSSSIKELLERLRDMRNQIGNAVGIVDRSTAHDGISHVTLQPESALRQELDAWNQLEERIEREILHPGRLLAPNSQKPLPPKSKPIDIPSRNFSMSLSPPILPYDGWQPPHGSPDSFRGSLSSSPNHSRPTHSRSNSTSSTSTPSTQSIHLDHLLPVQITYSGHVVSAIVHTISRDEEGEIHSITATSQDRMTEIRHTVDFNAPSLTETSMKPFLDNGHVDKSHHFRVQFQGAHNIKVRDFMEFQSLLLNKDVRFCADVHYIKSTDKDFQCRLGTIRILLDPFSGARSILYFRHTADQKHGFVEWPGTS</sequence>
<proteinExistence type="predicted"/>
<feature type="region of interest" description="Disordered" evidence="1">
    <location>
        <begin position="368"/>
        <end position="448"/>
    </location>
</feature>